<comment type="caution">
    <text evidence="1">The sequence shown here is derived from an EMBL/GenBank/DDBJ whole genome shotgun (WGS) entry which is preliminary data.</text>
</comment>
<dbReference type="EMBL" id="JBHMBW010000025">
    <property type="protein sequence ID" value="MFB9626811.1"/>
    <property type="molecule type" value="Genomic_DNA"/>
</dbReference>
<protein>
    <submittedName>
        <fullName evidence="1">Uncharacterized protein</fullName>
    </submittedName>
</protein>
<evidence type="ECO:0000313" key="1">
    <source>
        <dbReference type="EMBL" id="MFB9626811.1"/>
    </source>
</evidence>
<keyword evidence="2" id="KW-1185">Reference proteome</keyword>
<proteinExistence type="predicted"/>
<dbReference type="Proteomes" id="UP001589532">
    <property type="component" value="Unassembled WGS sequence"/>
</dbReference>
<dbReference type="RefSeq" id="WP_345003212.1">
    <property type="nucleotide sequence ID" value="NZ_BAAAXV010000012.1"/>
</dbReference>
<gene>
    <name evidence="1" type="ORF">ACFFSA_27315</name>
</gene>
<organism evidence="1 2">
    <name type="scientific">Nonomuraea helvata</name>
    <dbReference type="NCBI Taxonomy" id="37484"/>
    <lineage>
        <taxon>Bacteria</taxon>
        <taxon>Bacillati</taxon>
        <taxon>Actinomycetota</taxon>
        <taxon>Actinomycetes</taxon>
        <taxon>Streptosporangiales</taxon>
        <taxon>Streptosporangiaceae</taxon>
        <taxon>Nonomuraea</taxon>
    </lineage>
</organism>
<reference evidence="1 2" key="1">
    <citation type="submission" date="2024-09" db="EMBL/GenBank/DDBJ databases">
        <authorList>
            <person name="Sun Q."/>
            <person name="Mori K."/>
        </authorList>
    </citation>
    <scope>NUCLEOTIDE SEQUENCE [LARGE SCALE GENOMIC DNA]</scope>
    <source>
        <strain evidence="1 2">JCM 3143</strain>
    </source>
</reference>
<sequence>MTLVLGVGRLTFSADPGSKSAELLFVAPDACSDGFQGGVEVSYFLEEAGEGAVGGGAAAVFLDDSAEAGAAVEGGAA</sequence>
<evidence type="ECO:0000313" key="2">
    <source>
        <dbReference type="Proteomes" id="UP001589532"/>
    </source>
</evidence>
<accession>A0ABV5S571</accession>
<name>A0ABV5S571_9ACTN</name>